<organism evidence="2 3">
    <name type="scientific">Conyzicola nivalis</name>
    <dbReference type="NCBI Taxonomy" id="1477021"/>
    <lineage>
        <taxon>Bacteria</taxon>
        <taxon>Bacillati</taxon>
        <taxon>Actinomycetota</taxon>
        <taxon>Actinomycetes</taxon>
        <taxon>Micrococcales</taxon>
        <taxon>Microbacteriaceae</taxon>
        <taxon>Conyzicola</taxon>
    </lineage>
</organism>
<keyword evidence="1" id="KW-0472">Membrane</keyword>
<dbReference type="Proteomes" id="UP001549257">
    <property type="component" value="Unassembled WGS sequence"/>
</dbReference>
<name>A0ABV2QN96_9MICO</name>
<sequence>MTVAEKTPVNDNRNERILAYMLASAIGLSILAIIAVIAGTGFGVRNFGEGVWPFVIVLPTVGLPIGFILLVALIVMNAVKKSRAARDADE</sequence>
<evidence type="ECO:0000313" key="3">
    <source>
        <dbReference type="Proteomes" id="UP001549257"/>
    </source>
</evidence>
<comment type="caution">
    <text evidence="2">The sequence shown here is derived from an EMBL/GenBank/DDBJ whole genome shotgun (WGS) entry which is preliminary data.</text>
</comment>
<feature type="transmembrane region" description="Helical" evidence="1">
    <location>
        <begin position="51"/>
        <end position="76"/>
    </location>
</feature>
<keyword evidence="1" id="KW-1133">Transmembrane helix</keyword>
<gene>
    <name evidence="2" type="ORF">ABIE21_002025</name>
</gene>
<keyword evidence="1" id="KW-0812">Transmembrane</keyword>
<dbReference type="EMBL" id="JBEPSJ010000002">
    <property type="protein sequence ID" value="MET4582515.1"/>
    <property type="molecule type" value="Genomic_DNA"/>
</dbReference>
<evidence type="ECO:0000256" key="1">
    <source>
        <dbReference type="SAM" id="Phobius"/>
    </source>
</evidence>
<feature type="transmembrane region" description="Helical" evidence="1">
    <location>
        <begin position="17"/>
        <end position="39"/>
    </location>
</feature>
<protein>
    <submittedName>
        <fullName evidence="2">Membrane protein</fullName>
    </submittedName>
</protein>
<reference evidence="2 3" key="1">
    <citation type="submission" date="2024-06" db="EMBL/GenBank/DDBJ databases">
        <title>Sorghum-associated microbial communities from plants grown in Nebraska, USA.</title>
        <authorList>
            <person name="Schachtman D."/>
        </authorList>
    </citation>
    <scope>NUCLEOTIDE SEQUENCE [LARGE SCALE GENOMIC DNA]</scope>
    <source>
        <strain evidence="2 3">2857</strain>
    </source>
</reference>
<proteinExistence type="predicted"/>
<accession>A0ABV2QN96</accession>
<evidence type="ECO:0000313" key="2">
    <source>
        <dbReference type="EMBL" id="MET4582515.1"/>
    </source>
</evidence>
<keyword evidence="3" id="KW-1185">Reference proteome</keyword>